<dbReference type="AlphaFoldDB" id="A0A292II36"/>
<dbReference type="GO" id="GO:0005524">
    <property type="term" value="F:ATP binding"/>
    <property type="evidence" value="ECO:0007669"/>
    <property type="project" value="UniProtKB-UniRule"/>
</dbReference>
<reference evidence="6 7" key="1">
    <citation type="journal article" date="2015" name="Clin. Infect. Dis.">
        <title>Genomic Investigations unmask Mycoplasma amphoriforme, a new respiratory pathogen.</title>
        <authorList>
            <person name="Gillespie S.H."/>
            <person name="Ling C.L."/>
            <person name="Oravcova K."/>
            <person name="Pinheiro M."/>
            <person name="Wells L."/>
            <person name="Bryant J.M."/>
            <person name="McHugh T.D."/>
            <person name="Bebear C."/>
            <person name="Webster D."/>
            <person name="Harris S.R."/>
            <person name="Seth-Smith H.M."/>
            <person name="Thomson N.R."/>
        </authorList>
    </citation>
    <scope>NUCLEOTIDE SEQUENCE [LARGE SCALE GENOMIC DNA]</scope>
    <source>
        <strain evidence="6 7">A39</strain>
    </source>
</reference>
<feature type="transmembrane region" description="Helical" evidence="4">
    <location>
        <begin position="66"/>
        <end position="83"/>
    </location>
</feature>
<dbReference type="InterPro" id="IPR050206">
    <property type="entry name" value="FtsK/SpoIIIE/SftA"/>
</dbReference>
<organism evidence="6 7">
    <name type="scientific">Mycoplasma amphoriforme A39</name>
    <dbReference type="NCBI Taxonomy" id="572419"/>
    <lineage>
        <taxon>Bacteria</taxon>
        <taxon>Bacillati</taxon>
        <taxon>Mycoplasmatota</taxon>
        <taxon>Mollicutes</taxon>
        <taxon>Mycoplasmataceae</taxon>
        <taxon>Mycoplasma</taxon>
    </lineage>
</organism>
<dbReference type="KEGG" id="mamp:MAMA39_02220"/>
<evidence type="ECO:0000256" key="1">
    <source>
        <dbReference type="ARBA" id="ARBA00022741"/>
    </source>
</evidence>
<dbReference type="InterPro" id="IPR027417">
    <property type="entry name" value="P-loop_NTPase"/>
</dbReference>
<keyword evidence="7" id="KW-1185">Reference proteome</keyword>
<dbReference type="InterPro" id="IPR002543">
    <property type="entry name" value="FtsK_dom"/>
</dbReference>
<sequence length="665" mass="76778">MTSNNWRTQRLKTVADNKNTKQLVVRIFSGILLVILPILFLIRIPYLGEFFDGVLFDLLLFGTAKYFVYLYLIVIGIFFLLLKKPYWKSFISKRWIYSSWIVFGLLALIFAIVNYFKDWFPNRNNIDIQEYLNNFFVSWRMQTWVNGTLVWQRDVLINGSLWWTLAVAINAQVPILLFFVLTFLLTIIIVLIVGLKLKWKKIIAFKERMIVWFGGFVKNSKPSKVVNTHDFINPYTMKTDDSTPIFENHDMTDINYSLDSEHSLVQSHEHVSTSHEIAPVATPYSLQDHIFSNVVYGLEYDDIFIDNREKNEAFAHEGMQNLTDFFIVRSIHATPKNFHCGPSMISMYYELSDPNVVKEFATYKNEMQSVLKVKQLDVYLKGNSLEIQIPVAYSNQISFKQVNETIFGANRLVAAIGKTHQNQICTVNLAENPVVLLTGILGSGKGMMLTSIVLSLVTNFSAKQIMLVIIDTRSSHLSRFVNVPHLVTDVANTVGDAFTLFEEVLLELKYRAQLLREYEVTTINEYNQLKTTVERIKPLILVINDFGDMLEDDQEYVLKFLNTIHGYAQRLSVSLILSVSQINELVYNEQSKKNYDQIYAFKAESSEESQLLLNKNHLVKLYGKGDFIMLNLKNHHTVRGLSCYVDNSQLNKILESLQKGNENFY</sequence>
<feature type="transmembrane region" description="Helical" evidence="4">
    <location>
        <begin position="95"/>
        <end position="116"/>
    </location>
</feature>
<evidence type="ECO:0000313" key="6">
    <source>
        <dbReference type="EMBL" id="CDN40345.1"/>
    </source>
</evidence>
<dbReference type="Pfam" id="PF01580">
    <property type="entry name" value="FtsK_SpoIIIE"/>
    <property type="match status" value="1"/>
</dbReference>
<dbReference type="PANTHER" id="PTHR22683:SF1">
    <property type="entry name" value="TYPE VII SECRETION SYSTEM PROTEIN ESSC"/>
    <property type="match status" value="1"/>
</dbReference>
<evidence type="ECO:0000256" key="4">
    <source>
        <dbReference type="SAM" id="Phobius"/>
    </source>
</evidence>
<evidence type="ECO:0000256" key="3">
    <source>
        <dbReference type="PROSITE-ProRule" id="PRU00289"/>
    </source>
</evidence>
<dbReference type="RefSeq" id="WP_343251689.1">
    <property type="nucleotide sequence ID" value="NZ_HG937516.1"/>
</dbReference>
<keyword evidence="4" id="KW-0472">Membrane</keyword>
<keyword evidence="4" id="KW-1133">Transmembrane helix</keyword>
<accession>A0A292II36</accession>
<proteinExistence type="predicted"/>
<evidence type="ECO:0000259" key="5">
    <source>
        <dbReference type="PROSITE" id="PS50901"/>
    </source>
</evidence>
<evidence type="ECO:0000256" key="2">
    <source>
        <dbReference type="ARBA" id="ARBA00022840"/>
    </source>
</evidence>
<feature type="binding site" evidence="3">
    <location>
        <begin position="439"/>
        <end position="446"/>
    </location>
    <ligand>
        <name>ATP</name>
        <dbReference type="ChEBI" id="CHEBI:30616"/>
    </ligand>
</feature>
<dbReference type="SUPFAM" id="SSF52540">
    <property type="entry name" value="P-loop containing nucleoside triphosphate hydrolases"/>
    <property type="match status" value="1"/>
</dbReference>
<evidence type="ECO:0000313" key="7">
    <source>
        <dbReference type="Proteomes" id="UP000261764"/>
    </source>
</evidence>
<feature type="domain" description="FtsK" evidence="5">
    <location>
        <begin position="421"/>
        <end position="610"/>
    </location>
</feature>
<keyword evidence="2 3" id="KW-0067">ATP-binding</keyword>
<dbReference type="Proteomes" id="UP000261764">
    <property type="component" value="Chromosome I"/>
</dbReference>
<name>A0A292II36_9MOLU</name>
<protein>
    <recommendedName>
        <fullName evidence="5">FtsK domain-containing protein</fullName>
    </recommendedName>
</protein>
<gene>
    <name evidence="6" type="ORF">MAMA39_02220</name>
</gene>
<dbReference type="PROSITE" id="PS50901">
    <property type="entry name" value="FTSK"/>
    <property type="match status" value="1"/>
</dbReference>
<dbReference type="GO" id="GO:0003677">
    <property type="term" value="F:DNA binding"/>
    <property type="evidence" value="ECO:0007669"/>
    <property type="project" value="InterPro"/>
</dbReference>
<feature type="transmembrane region" description="Helical" evidence="4">
    <location>
        <begin position="175"/>
        <end position="199"/>
    </location>
</feature>
<keyword evidence="1 3" id="KW-0547">Nucleotide-binding</keyword>
<dbReference type="Gene3D" id="3.40.50.300">
    <property type="entry name" value="P-loop containing nucleotide triphosphate hydrolases"/>
    <property type="match status" value="1"/>
</dbReference>
<dbReference type="EMBL" id="HG937516">
    <property type="protein sequence ID" value="CDN40345.1"/>
    <property type="molecule type" value="Genomic_DNA"/>
</dbReference>
<feature type="transmembrane region" description="Helical" evidence="4">
    <location>
        <begin position="23"/>
        <end position="46"/>
    </location>
</feature>
<keyword evidence="4" id="KW-0812">Transmembrane</keyword>
<dbReference type="PANTHER" id="PTHR22683">
    <property type="entry name" value="SPORULATION PROTEIN RELATED"/>
    <property type="match status" value="1"/>
</dbReference>